<feature type="transmembrane region" description="Helical" evidence="7">
    <location>
        <begin position="110"/>
        <end position="131"/>
    </location>
</feature>
<dbReference type="PROSITE" id="PS50928">
    <property type="entry name" value="ABC_TM1"/>
    <property type="match status" value="1"/>
</dbReference>
<keyword evidence="5 7" id="KW-1133">Transmembrane helix</keyword>
<comment type="caution">
    <text evidence="10">The sequence shown here is derived from an EMBL/GenBank/DDBJ whole genome shotgun (WGS) entry which is preliminary data.</text>
</comment>
<gene>
    <name evidence="10" type="ORF">G1H10_22625</name>
</gene>
<feature type="transmembrane region" description="Helical" evidence="7">
    <location>
        <begin position="143"/>
        <end position="163"/>
    </location>
</feature>
<dbReference type="InterPro" id="IPR051393">
    <property type="entry name" value="ABC_transporter_permease"/>
</dbReference>
<dbReference type="PANTHER" id="PTHR30193">
    <property type="entry name" value="ABC TRANSPORTER PERMEASE PROTEIN"/>
    <property type="match status" value="1"/>
</dbReference>
<dbReference type="EMBL" id="JAAGOA010000018">
    <property type="protein sequence ID" value="NEE02963.1"/>
    <property type="molecule type" value="Genomic_DNA"/>
</dbReference>
<keyword evidence="2 7" id="KW-0813">Transport</keyword>
<evidence type="ECO:0000256" key="1">
    <source>
        <dbReference type="ARBA" id="ARBA00004651"/>
    </source>
</evidence>
<evidence type="ECO:0000256" key="4">
    <source>
        <dbReference type="ARBA" id="ARBA00022692"/>
    </source>
</evidence>
<dbReference type="GO" id="GO:0055085">
    <property type="term" value="P:transmembrane transport"/>
    <property type="evidence" value="ECO:0007669"/>
    <property type="project" value="InterPro"/>
</dbReference>
<dbReference type="InterPro" id="IPR035906">
    <property type="entry name" value="MetI-like_sf"/>
</dbReference>
<evidence type="ECO:0000259" key="9">
    <source>
        <dbReference type="PROSITE" id="PS50928"/>
    </source>
</evidence>
<feature type="transmembrane region" description="Helical" evidence="7">
    <location>
        <begin position="298"/>
        <end position="320"/>
    </location>
</feature>
<feature type="transmembrane region" description="Helical" evidence="7">
    <location>
        <begin position="47"/>
        <end position="77"/>
    </location>
</feature>
<evidence type="ECO:0000256" key="8">
    <source>
        <dbReference type="SAM" id="MobiDB-lite"/>
    </source>
</evidence>
<evidence type="ECO:0000256" key="5">
    <source>
        <dbReference type="ARBA" id="ARBA00022989"/>
    </source>
</evidence>
<feature type="domain" description="ABC transmembrane type-1" evidence="9">
    <location>
        <begin position="106"/>
        <end position="319"/>
    </location>
</feature>
<evidence type="ECO:0000256" key="2">
    <source>
        <dbReference type="ARBA" id="ARBA00022448"/>
    </source>
</evidence>
<comment type="subcellular location">
    <subcellularLocation>
        <location evidence="1 7">Cell membrane</location>
        <topology evidence="1 7">Multi-pass membrane protein</topology>
    </subcellularLocation>
</comment>
<dbReference type="InterPro" id="IPR000515">
    <property type="entry name" value="MetI-like"/>
</dbReference>
<dbReference type="SUPFAM" id="SSF161098">
    <property type="entry name" value="MetI-like"/>
    <property type="match status" value="1"/>
</dbReference>
<proteinExistence type="inferred from homology"/>
<dbReference type="PANTHER" id="PTHR30193:SF37">
    <property type="entry name" value="INNER MEMBRANE ABC TRANSPORTER PERMEASE PROTEIN YCJO"/>
    <property type="match status" value="1"/>
</dbReference>
<keyword evidence="3" id="KW-1003">Cell membrane</keyword>
<dbReference type="Gene3D" id="1.10.3720.10">
    <property type="entry name" value="MetI-like"/>
    <property type="match status" value="1"/>
</dbReference>
<dbReference type="Proteomes" id="UP000475214">
    <property type="component" value="Unassembled WGS sequence"/>
</dbReference>
<dbReference type="AlphaFoldDB" id="A0A6L9SCZ5"/>
<evidence type="ECO:0000313" key="10">
    <source>
        <dbReference type="EMBL" id="NEE02963.1"/>
    </source>
</evidence>
<dbReference type="Pfam" id="PF00528">
    <property type="entry name" value="BPD_transp_1"/>
    <property type="match status" value="1"/>
</dbReference>
<feature type="region of interest" description="Disordered" evidence="8">
    <location>
        <begin position="1"/>
        <end position="38"/>
    </location>
</feature>
<organism evidence="10 11">
    <name type="scientific">Phytoactinopolyspora halotolerans</name>
    <dbReference type="NCBI Taxonomy" id="1981512"/>
    <lineage>
        <taxon>Bacteria</taxon>
        <taxon>Bacillati</taxon>
        <taxon>Actinomycetota</taxon>
        <taxon>Actinomycetes</taxon>
        <taxon>Jiangellales</taxon>
        <taxon>Jiangellaceae</taxon>
        <taxon>Phytoactinopolyspora</taxon>
    </lineage>
</organism>
<feature type="compositionally biased region" description="Low complexity" evidence="8">
    <location>
        <begin position="1"/>
        <end position="16"/>
    </location>
</feature>
<dbReference type="GO" id="GO:0005886">
    <property type="term" value="C:plasma membrane"/>
    <property type="evidence" value="ECO:0007669"/>
    <property type="project" value="UniProtKB-SubCell"/>
</dbReference>
<evidence type="ECO:0000256" key="3">
    <source>
        <dbReference type="ARBA" id="ARBA00022475"/>
    </source>
</evidence>
<accession>A0A6L9SCZ5</accession>
<sequence>MSHVTTQPGTPGTASPPTGPPPTGQSPTGRSSGSRGGRRRLIKRSTLVGWSFILPNFIGFALFTLVPVIAAFVLAFMEWNSYSSPSWVGLDNFERMFSDENFRVAFVNTLFYAGGHIPLTLVAALTLAVVLNRKIRGVQFFRTAAFFPYITSLVAVAVVWNMLFDPTMGPVNQFLETLGISNPPRWTASTDWSMPAVIITSVWRDMGYYMVLYLAGLQTIPEEYYEAARVDGANAWQRFWHVTLPGLRPVTFFVVVMLTIQSFKILDLIVVMTDGGPGRSTLVLAQLIYREGIREGRFGYSSAIALVLFFIVLTITVLQFRLNERRKA</sequence>
<keyword evidence="11" id="KW-1185">Reference proteome</keyword>
<comment type="similarity">
    <text evidence="7">Belongs to the binding-protein-dependent transport system permease family.</text>
</comment>
<keyword evidence="4 7" id="KW-0812">Transmembrane</keyword>
<name>A0A6L9SCZ5_9ACTN</name>
<evidence type="ECO:0000256" key="7">
    <source>
        <dbReference type="RuleBase" id="RU363032"/>
    </source>
</evidence>
<feature type="transmembrane region" description="Helical" evidence="7">
    <location>
        <begin position="250"/>
        <end position="271"/>
    </location>
</feature>
<dbReference type="RefSeq" id="WP_163741995.1">
    <property type="nucleotide sequence ID" value="NZ_JAAGOA010000018.1"/>
</dbReference>
<dbReference type="CDD" id="cd06261">
    <property type="entry name" value="TM_PBP2"/>
    <property type="match status" value="1"/>
</dbReference>
<protein>
    <submittedName>
        <fullName evidence="10">Sugar ABC transporter permease</fullName>
    </submittedName>
</protein>
<evidence type="ECO:0000313" key="11">
    <source>
        <dbReference type="Proteomes" id="UP000475214"/>
    </source>
</evidence>
<evidence type="ECO:0000256" key="6">
    <source>
        <dbReference type="ARBA" id="ARBA00023136"/>
    </source>
</evidence>
<keyword evidence="6 7" id="KW-0472">Membrane</keyword>
<reference evidence="10 11" key="1">
    <citation type="submission" date="2020-02" db="EMBL/GenBank/DDBJ databases">
        <authorList>
            <person name="Li X.-J."/>
            <person name="Han X.-M."/>
        </authorList>
    </citation>
    <scope>NUCLEOTIDE SEQUENCE [LARGE SCALE GENOMIC DNA]</scope>
    <source>
        <strain evidence="10 11">CCTCC AB 2017055</strain>
    </source>
</reference>